<name>A0A6J5RIN1_9CAUD</name>
<gene>
    <name evidence="2" type="ORF">UFOVP1247_95</name>
    <name evidence="1" type="ORF">UFOVP970_135</name>
</gene>
<accession>A0A6J5RIN1</accession>
<sequence>MEREFVSYNEALALKELGFNEKCFGAYQKNKKISYCDKNNWITNFQIDPDIETLNLHIKEYSKNVSLIDGIYFLHSCNNFTAPTYQAAFRWFREKYDIEVTVACFYSKRLNIPYEERQYHCHVIRDGVTSKGPKYKTYEEAELACLVKLIEIVKEKL</sequence>
<dbReference type="EMBL" id="LR797195">
    <property type="protein sequence ID" value="CAB4193538.1"/>
    <property type="molecule type" value="Genomic_DNA"/>
</dbReference>
<protein>
    <submittedName>
        <fullName evidence="2">Uncharacterized protein</fullName>
    </submittedName>
</protein>
<proteinExistence type="predicted"/>
<evidence type="ECO:0000313" key="1">
    <source>
        <dbReference type="EMBL" id="CAB4175224.1"/>
    </source>
</evidence>
<reference evidence="2" key="1">
    <citation type="submission" date="2020-05" db="EMBL/GenBank/DDBJ databases">
        <authorList>
            <person name="Chiriac C."/>
            <person name="Salcher M."/>
            <person name="Ghai R."/>
            <person name="Kavagutti S V."/>
        </authorList>
    </citation>
    <scope>NUCLEOTIDE SEQUENCE</scope>
</reference>
<dbReference type="EMBL" id="LR796916">
    <property type="protein sequence ID" value="CAB4175224.1"/>
    <property type="molecule type" value="Genomic_DNA"/>
</dbReference>
<organism evidence="2">
    <name type="scientific">uncultured Caudovirales phage</name>
    <dbReference type="NCBI Taxonomy" id="2100421"/>
    <lineage>
        <taxon>Viruses</taxon>
        <taxon>Duplodnaviria</taxon>
        <taxon>Heunggongvirae</taxon>
        <taxon>Uroviricota</taxon>
        <taxon>Caudoviricetes</taxon>
        <taxon>Peduoviridae</taxon>
        <taxon>Maltschvirus</taxon>
        <taxon>Maltschvirus maltsch</taxon>
    </lineage>
</organism>
<evidence type="ECO:0000313" key="2">
    <source>
        <dbReference type="EMBL" id="CAB4193538.1"/>
    </source>
</evidence>